<evidence type="ECO:0000256" key="9">
    <source>
        <dbReference type="ARBA" id="ARBA00023136"/>
    </source>
</evidence>
<dbReference type="Pfam" id="PF03840">
    <property type="entry name" value="SecG"/>
    <property type="match status" value="1"/>
</dbReference>
<protein>
    <recommendedName>
        <fullName evidence="10">Protein-export membrane protein SecG</fullName>
    </recommendedName>
</protein>
<dbReference type="PANTHER" id="PTHR34182:SF1">
    <property type="entry name" value="PROTEIN-EXPORT MEMBRANE PROTEIN SECG"/>
    <property type="match status" value="1"/>
</dbReference>
<evidence type="ECO:0000256" key="3">
    <source>
        <dbReference type="ARBA" id="ARBA00022448"/>
    </source>
</evidence>
<gene>
    <name evidence="11" type="primary">secG</name>
    <name evidence="11" type="ORF">OCV63_04110</name>
</gene>
<keyword evidence="4 10" id="KW-1003">Cell membrane</keyword>
<keyword evidence="7 10" id="KW-1133">Transmembrane helix</keyword>
<dbReference type="InterPro" id="IPR004692">
    <property type="entry name" value="SecG"/>
</dbReference>
<name>A0ABT2RUU1_9FIRM</name>
<dbReference type="Proteomes" id="UP001652461">
    <property type="component" value="Unassembled WGS sequence"/>
</dbReference>
<dbReference type="PRINTS" id="PR01651">
    <property type="entry name" value="SECGEXPORT"/>
</dbReference>
<evidence type="ECO:0000256" key="4">
    <source>
        <dbReference type="ARBA" id="ARBA00022475"/>
    </source>
</evidence>
<evidence type="ECO:0000256" key="10">
    <source>
        <dbReference type="RuleBase" id="RU365087"/>
    </source>
</evidence>
<dbReference type="NCBIfam" id="TIGR00810">
    <property type="entry name" value="secG"/>
    <property type="match status" value="1"/>
</dbReference>
<dbReference type="EMBL" id="JAOQKC010000004">
    <property type="protein sequence ID" value="MCU6696080.1"/>
    <property type="molecule type" value="Genomic_DNA"/>
</dbReference>
<evidence type="ECO:0000256" key="2">
    <source>
        <dbReference type="ARBA" id="ARBA00008445"/>
    </source>
</evidence>
<evidence type="ECO:0000256" key="1">
    <source>
        <dbReference type="ARBA" id="ARBA00004651"/>
    </source>
</evidence>
<organism evidence="11 12">
    <name type="scientific">Laedolimicola ammoniilytica</name>
    <dbReference type="NCBI Taxonomy" id="2981771"/>
    <lineage>
        <taxon>Bacteria</taxon>
        <taxon>Bacillati</taxon>
        <taxon>Bacillota</taxon>
        <taxon>Clostridia</taxon>
        <taxon>Lachnospirales</taxon>
        <taxon>Lachnospiraceae</taxon>
        <taxon>Laedolimicola</taxon>
    </lineage>
</organism>
<reference evidence="11 12" key="1">
    <citation type="journal article" date="2021" name="ISME Commun">
        <title>Automated analysis of genomic sequences facilitates high-throughput and comprehensive description of bacteria.</title>
        <authorList>
            <person name="Hitch T.C.A."/>
        </authorList>
    </citation>
    <scope>NUCLEOTIDE SEQUENCE [LARGE SCALE GENOMIC DNA]</scope>
    <source>
        <strain evidence="11 12">Sanger_04</strain>
    </source>
</reference>
<keyword evidence="12" id="KW-1185">Reference proteome</keyword>
<dbReference type="PANTHER" id="PTHR34182">
    <property type="entry name" value="PROTEIN-EXPORT MEMBRANE PROTEIN SECG"/>
    <property type="match status" value="1"/>
</dbReference>
<comment type="similarity">
    <text evidence="2 10">Belongs to the SecG family.</text>
</comment>
<proteinExistence type="inferred from homology"/>
<dbReference type="RefSeq" id="WP_158362216.1">
    <property type="nucleotide sequence ID" value="NZ_JAOQKC010000004.1"/>
</dbReference>
<keyword evidence="8 10" id="KW-0811">Translocation</keyword>
<comment type="function">
    <text evidence="10">Involved in protein export. Participates in an early event of protein translocation.</text>
</comment>
<comment type="subcellular location">
    <subcellularLocation>
        <location evidence="1 10">Cell membrane</location>
        <topology evidence="1 10">Multi-pass membrane protein</topology>
    </subcellularLocation>
</comment>
<evidence type="ECO:0000256" key="7">
    <source>
        <dbReference type="ARBA" id="ARBA00022989"/>
    </source>
</evidence>
<keyword evidence="9 10" id="KW-0472">Membrane</keyword>
<evidence type="ECO:0000256" key="5">
    <source>
        <dbReference type="ARBA" id="ARBA00022692"/>
    </source>
</evidence>
<feature type="transmembrane region" description="Helical" evidence="10">
    <location>
        <begin position="6"/>
        <end position="25"/>
    </location>
</feature>
<evidence type="ECO:0000313" key="11">
    <source>
        <dbReference type="EMBL" id="MCU6696080.1"/>
    </source>
</evidence>
<feature type="transmembrane region" description="Helical" evidence="10">
    <location>
        <begin position="55"/>
        <end position="77"/>
    </location>
</feature>
<keyword evidence="6 10" id="KW-0653">Protein transport</keyword>
<comment type="caution">
    <text evidence="11">The sequence shown here is derived from an EMBL/GenBank/DDBJ whole genome shotgun (WGS) entry which is preliminary data.</text>
</comment>
<keyword evidence="3 10" id="KW-0813">Transport</keyword>
<accession>A0ABT2RUU1</accession>
<keyword evidence="5 10" id="KW-0812">Transmembrane</keyword>
<evidence type="ECO:0000256" key="6">
    <source>
        <dbReference type="ARBA" id="ARBA00022927"/>
    </source>
</evidence>
<evidence type="ECO:0000256" key="8">
    <source>
        <dbReference type="ARBA" id="ARBA00023010"/>
    </source>
</evidence>
<evidence type="ECO:0000313" key="12">
    <source>
        <dbReference type="Proteomes" id="UP001652461"/>
    </source>
</evidence>
<sequence>MGVIRAILMVLFVLVCIALTVVVLMQEGKSNGLGAIAGGNSFWEQNKSRSAEGKIVLATKILAIAFIVLALVLNLNIF</sequence>